<dbReference type="Pfam" id="PF07715">
    <property type="entry name" value="Plug"/>
    <property type="match status" value="1"/>
</dbReference>
<dbReference type="EMBL" id="JAKEVZ010000006">
    <property type="protein sequence ID" value="MCF1751393.1"/>
    <property type="molecule type" value="Genomic_DNA"/>
</dbReference>
<accession>A0ABS9BTI8</accession>
<name>A0ABS9BTI8_9BACT</name>
<evidence type="ECO:0000313" key="2">
    <source>
        <dbReference type="EMBL" id="MCF1751393.1"/>
    </source>
</evidence>
<dbReference type="Gene3D" id="2.170.130.10">
    <property type="entry name" value="TonB-dependent receptor, plug domain"/>
    <property type="match status" value="1"/>
</dbReference>
<dbReference type="InterPro" id="IPR008969">
    <property type="entry name" value="CarboxyPept-like_regulatory"/>
</dbReference>
<dbReference type="Pfam" id="PF13715">
    <property type="entry name" value="CarbopepD_reg_2"/>
    <property type="match status" value="1"/>
</dbReference>
<gene>
    <name evidence="2" type="ORF">L0U89_09965</name>
</gene>
<dbReference type="SUPFAM" id="SSF56935">
    <property type="entry name" value="Porins"/>
    <property type="match status" value="1"/>
</dbReference>
<keyword evidence="2" id="KW-0675">Receptor</keyword>
<dbReference type="SUPFAM" id="SSF49464">
    <property type="entry name" value="Carboxypeptidase regulatory domain-like"/>
    <property type="match status" value="1"/>
</dbReference>
<sequence>MKIFTGILFLVLAWHSGFSQTGTISGKITDSKTGEPLPFCNVFISNSTIATTTDIDGNYVLENVPEGELELGFSFIGYQAVQKPASVKPGSKLTYNVAMVSLEQELSDVEVKASRDKAWERELRRFKNYFLGNDNFAAQCEILNPWVIDFPSDNSASNFKASAYQPIEIRNDALGYKITFDLREFFVTQQFYRIAGATRFMEMDTSNQAVKDKWAKNRTDTYLKSPMNMFRAMISNRHNQEGFFLYGDKPGGAETRNMRTDVFANELGKSVIEYKPENLVGPGRRPGEYRINLKGRIEIHYENGFSNVNTYKDAPYPISWLEVNGGYVYVTENGMVINQKDLTFSGDMDKRKVSTLLPFDFKPNLDGANTSLTKNAASLQEKVYLHLDRPYYYQGDQLFFKGFVNYSSPEFKKDLSKVMHVEIISKQRDIVIQKRFKIDNGQVIGTIYLPDTLAQKEYFLRAYTNWNRNYGPESYFVKALPIISTFDRITGDEPKVDSPFAQAGFSTDKDSYGKREKVVLTISLRDRTGDPVSANLSVSVTDAQYATPVNINPGIIDGMKLSEVPANINTDKFLYPIEKDLSMPGKFTNEKGKPEAVPFTAYFNNFEGSVDLQTDSEGKFVLDQMDYYGPLDFVLMTLDKKGNARGTFQFTPRLVPPFFVPSSTSMPKISTVDQPIFQHWQTETDNTIDLKTVTVNETKESSGTRAIYGNPDYVVNGEDLMRGGNTTDLLQSLKQFVPGMSVTTLGQVRLRGGAASASNSQEPMVMLDGAILPGSSVAGNLATINPNDVERVEVVSRTSSMMGDQGRNGVIAVYLKKGGGNSPLPNLASKDINSFTLEGFSLPGNFLVFDYEQLEEAPQWDERATLYWNPQLISDPDSGQIQVIFFTNDSPAPKIVVVEGVDQKGNPIQARFQIKVKQ</sequence>
<comment type="caution">
    <text evidence="2">The sequence shown here is derived from an EMBL/GenBank/DDBJ whole genome shotgun (WGS) entry which is preliminary data.</text>
</comment>
<feature type="domain" description="TonB-dependent receptor plug" evidence="1">
    <location>
        <begin position="714"/>
        <end position="810"/>
    </location>
</feature>
<reference evidence="2 3" key="1">
    <citation type="submission" date="2022-01" db="EMBL/GenBank/DDBJ databases">
        <title>Mariniradius saccharolyticus sp. nov., isolated from sediment of a river.</title>
        <authorList>
            <person name="Liu H."/>
        </authorList>
    </citation>
    <scope>NUCLEOTIDE SEQUENCE [LARGE SCALE GENOMIC DNA]</scope>
    <source>
        <strain evidence="2 3">RY-2</strain>
    </source>
</reference>
<proteinExistence type="predicted"/>
<dbReference type="RefSeq" id="WP_234861383.1">
    <property type="nucleotide sequence ID" value="NZ_JAKEVZ010000006.1"/>
</dbReference>
<evidence type="ECO:0000313" key="3">
    <source>
        <dbReference type="Proteomes" id="UP001201449"/>
    </source>
</evidence>
<dbReference type="InterPro" id="IPR037066">
    <property type="entry name" value="Plug_dom_sf"/>
</dbReference>
<organism evidence="2 3">
    <name type="scientific">Mariniradius sediminis</name>
    <dbReference type="NCBI Taxonomy" id="2909237"/>
    <lineage>
        <taxon>Bacteria</taxon>
        <taxon>Pseudomonadati</taxon>
        <taxon>Bacteroidota</taxon>
        <taxon>Cytophagia</taxon>
        <taxon>Cytophagales</taxon>
        <taxon>Cyclobacteriaceae</taxon>
        <taxon>Mariniradius</taxon>
    </lineage>
</organism>
<protein>
    <submittedName>
        <fullName evidence="2">TonB-dependent receptor</fullName>
    </submittedName>
</protein>
<dbReference type="InterPro" id="IPR012910">
    <property type="entry name" value="Plug_dom"/>
</dbReference>
<dbReference type="Gene3D" id="2.60.40.1930">
    <property type="match status" value="1"/>
</dbReference>
<evidence type="ECO:0000259" key="1">
    <source>
        <dbReference type="Pfam" id="PF07715"/>
    </source>
</evidence>
<keyword evidence="3" id="KW-1185">Reference proteome</keyword>
<dbReference type="Gene3D" id="2.60.40.1120">
    <property type="entry name" value="Carboxypeptidase-like, regulatory domain"/>
    <property type="match status" value="1"/>
</dbReference>
<dbReference type="Proteomes" id="UP001201449">
    <property type="component" value="Unassembled WGS sequence"/>
</dbReference>